<dbReference type="Proteomes" id="UP001500459">
    <property type="component" value="Unassembled WGS sequence"/>
</dbReference>
<evidence type="ECO:0000256" key="1">
    <source>
        <dbReference type="SAM" id="Phobius"/>
    </source>
</evidence>
<keyword evidence="1" id="KW-1133">Transmembrane helix</keyword>
<organism evidence="2 3">
    <name type="scientific">Aquimarina addita</name>
    <dbReference type="NCBI Taxonomy" id="870485"/>
    <lineage>
        <taxon>Bacteria</taxon>
        <taxon>Pseudomonadati</taxon>
        <taxon>Bacteroidota</taxon>
        <taxon>Flavobacteriia</taxon>
        <taxon>Flavobacteriales</taxon>
        <taxon>Flavobacteriaceae</taxon>
        <taxon>Aquimarina</taxon>
    </lineage>
</organism>
<dbReference type="RefSeq" id="WP_344926433.1">
    <property type="nucleotide sequence ID" value="NZ_BAABCW010000005.1"/>
</dbReference>
<sequence>MEEMFKTVAVYQYSSEALIFKGRLEAEGIEVFMKDMHTIDTDPLVSNAIGGVKVRVRIKDEPKALGILKDIGNYSYNDIGKRIQCPNCQSDRVEYFTTIKDIESLLAFLFGFIFGIFPFYTKYSYRCEACRHKFNLK</sequence>
<name>A0ABP7XHH6_9FLAO</name>
<keyword evidence="1" id="KW-0472">Membrane</keyword>
<reference evidence="3" key="1">
    <citation type="journal article" date="2019" name="Int. J. Syst. Evol. Microbiol.">
        <title>The Global Catalogue of Microorganisms (GCM) 10K type strain sequencing project: providing services to taxonomists for standard genome sequencing and annotation.</title>
        <authorList>
            <consortium name="The Broad Institute Genomics Platform"/>
            <consortium name="The Broad Institute Genome Sequencing Center for Infectious Disease"/>
            <person name="Wu L."/>
            <person name="Ma J."/>
        </authorList>
    </citation>
    <scope>NUCLEOTIDE SEQUENCE [LARGE SCALE GENOMIC DNA]</scope>
    <source>
        <strain evidence="3">JCM 17106</strain>
    </source>
</reference>
<comment type="caution">
    <text evidence="2">The sequence shown here is derived from an EMBL/GenBank/DDBJ whole genome shotgun (WGS) entry which is preliminary data.</text>
</comment>
<evidence type="ECO:0000313" key="3">
    <source>
        <dbReference type="Proteomes" id="UP001500459"/>
    </source>
</evidence>
<gene>
    <name evidence="2" type="ORF">GCM10022393_16920</name>
</gene>
<feature type="transmembrane region" description="Helical" evidence="1">
    <location>
        <begin position="102"/>
        <end position="120"/>
    </location>
</feature>
<proteinExistence type="predicted"/>
<keyword evidence="1" id="KW-0812">Transmembrane</keyword>
<keyword evidence="3" id="KW-1185">Reference proteome</keyword>
<protein>
    <recommendedName>
        <fullName evidence="4">DUF2007 domain-containing protein</fullName>
    </recommendedName>
</protein>
<evidence type="ECO:0000313" key="2">
    <source>
        <dbReference type="EMBL" id="GAA4116328.1"/>
    </source>
</evidence>
<dbReference type="EMBL" id="BAABCW010000005">
    <property type="protein sequence ID" value="GAA4116328.1"/>
    <property type="molecule type" value="Genomic_DNA"/>
</dbReference>
<evidence type="ECO:0008006" key="4">
    <source>
        <dbReference type="Google" id="ProtNLM"/>
    </source>
</evidence>
<accession>A0ABP7XHH6</accession>